<evidence type="ECO:0000313" key="2">
    <source>
        <dbReference type="Proteomes" id="UP000314294"/>
    </source>
</evidence>
<sequence>MLQKAVMKNTRRCLILRVSPGGIVHTQIPMMTNMLKAALPTMVAGPSSPALKLWPHTWEGDVGRTDDGGHSSISGALEPRAMSVRLDTVSFQIRTVATDVSPLGMTTALATWSPTPGRLGCQTGSRMPGLHTATSPHFSLMPGPVLLA</sequence>
<dbReference type="AlphaFoldDB" id="A0A4Z2IG11"/>
<reference evidence="1 2" key="1">
    <citation type="submission" date="2019-03" db="EMBL/GenBank/DDBJ databases">
        <title>First draft genome of Liparis tanakae, snailfish: a comprehensive survey of snailfish specific genes.</title>
        <authorList>
            <person name="Kim W."/>
            <person name="Song I."/>
            <person name="Jeong J.-H."/>
            <person name="Kim D."/>
            <person name="Kim S."/>
            <person name="Ryu S."/>
            <person name="Song J.Y."/>
            <person name="Lee S.K."/>
        </authorList>
    </citation>
    <scope>NUCLEOTIDE SEQUENCE [LARGE SCALE GENOMIC DNA]</scope>
    <source>
        <tissue evidence="1">Muscle</tissue>
    </source>
</reference>
<keyword evidence="2" id="KW-1185">Reference proteome</keyword>
<gene>
    <name evidence="1" type="ORF">EYF80_012976</name>
</gene>
<dbReference type="OrthoDB" id="10610438at2759"/>
<proteinExistence type="predicted"/>
<protein>
    <submittedName>
        <fullName evidence="1">Uncharacterized protein</fullName>
    </submittedName>
</protein>
<dbReference type="EMBL" id="SRLO01000090">
    <property type="protein sequence ID" value="TNN76727.1"/>
    <property type="molecule type" value="Genomic_DNA"/>
</dbReference>
<accession>A0A4Z2IG11</accession>
<comment type="caution">
    <text evidence="1">The sequence shown here is derived from an EMBL/GenBank/DDBJ whole genome shotgun (WGS) entry which is preliminary data.</text>
</comment>
<dbReference type="Proteomes" id="UP000314294">
    <property type="component" value="Unassembled WGS sequence"/>
</dbReference>
<evidence type="ECO:0000313" key="1">
    <source>
        <dbReference type="EMBL" id="TNN76727.1"/>
    </source>
</evidence>
<organism evidence="1 2">
    <name type="scientific">Liparis tanakae</name>
    <name type="common">Tanaka's snailfish</name>
    <dbReference type="NCBI Taxonomy" id="230148"/>
    <lineage>
        <taxon>Eukaryota</taxon>
        <taxon>Metazoa</taxon>
        <taxon>Chordata</taxon>
        <taxon>Craniata</taxon>
        <taxon>Vertebrata</taxon>
        <taxon>Euteleostomi</taxon>
        <taxon>Actinopterygii</taxon>
        <taxon>Neopterygii</taxon>
        <taxon>Teleostei</taxon>
        <taxon>Neoteleostei</taxon>
        <taxon>Acanthomorphata</taxon>
        <taxon>Eupercaria</taxon>
        <taxon>Perciformes</taxon>
        <taxon>Cottioidei</taxon>
        <taxon>Cottales</taxon>
        <taxon>Liparidae</taxon>
        <taxon>Liparis</taxon>
    </lineage>
</organism>
<name>A0A4Z2IG11_9TELE</name>